<evidence type="ECO:0000313" key="2">
    <source>
        <dbReference type="EMBL" id="MYM80956.1"/>
    </source>
</evidence>
<dbReference type="InterPro" id="IPR016181">
    <property type="entry name" value="Acyl_CoA_acyltransferase"/>
</dbReference>
<accession>A0A6L8MGV2</accession>
<dbReference type="InterPro" id="IPR051531">
    <property type="entry name" value="N-acetyltransferase"/>
</dbReference>
<dbReference type="PANTHER" id="PTHR43792">
    <property type="entry name" value="GNAT FAMILY, PUTATIVE (AFU_ORTHOLOGUE AFUA_3G00765)-RELATED-RELATED"/>
    <property type="match status" value="1"/>
</dbReference>
<dbReference type="SUPFAM" id="SSF55729">
    <property type="entry name" value="Acyl-CoA N-acyltransferases (Nat)"/>
    <property type="match status" value="1"/>
</dbReference>
<comment type="caution">
    <text evidence="2">The sequence shown here is derived from an EMBL/GenBank/DDBJ whole genome shotgun (WGS) entry which is preliminary data.</text>
</comment>
<organism evidence="2 3">
    <name type="scientific">Duganella lactea</name>
    <dbReference type="NCBI Taxonomy" id="2692173"/>
    <lineage>
        <taxon>Bacteria</taxon>
        <taxon>Pseudomonadati</taxon>
        <taxon>Pseudomonadota</taxon>
        <taxon>Betaproteobacteria</taxon>
        <taxon>Burkholderiales</taxon>
        <taxon>Oxalobacteraceae</taxon>
        <taxon>Telluria group</taxon>
        <taxon>Duganella</taxon>
    </lineage>
</organism>
<proteinExistence type="predicted"/>
<dbReference type="GO" id="GO:0005737">
    <property type="term" value="C:cytoplasm"/>
    <property type="evidence" value="ECO:0007669"/>
    <property type="project" value="TreeGrafter"/>
</dbReference>
<dbReference type="Pfam" id="PF13302">
    <property type="entry name" value="Acetyltransf_3"/>
    <property type="match status" value="1"/>
</dbReference>
<sequence length="165" mass="18264">MHQPLELLPKMQSQRLVLREMADDDAAALLAIYGDPLAMQYTDEAPFPDLATVSVMLASVRKLLASGESLEWAIIERDTHQLIGTCGLHSFDGGQAEVGCLLKQTAWGQGYMAEAITLLTRYARDDLRLTELIADVAPANERAQRLFHKLGYLPDSASLLRNVLR</sequence>
<reference evidence="2 3" key="1">
    <citation type="submission" date="2019-12" db="EMBL/GenBank/DDBJ databases">
        <title>Novel species isolated from a subtropical stream in China.</title>
        <authorList>
            <person name="Lu H."/>
        </authorList>
    </citation>
    <scope>NUCLEOTIDE SEQUENCE [LARGE SCALE GENOMIC DNA]</scope>
    <source>
        <strain evidence="2 3">FT50W</strain>
    </source>
</reference>
<dbReference type="PANTHER" id="PTHR43792:SF9">
    <property type="entry name" value="RIBOSOMAL-PROTEIN-ALANINE ACETYLTRANSFERASE"/>
    <property type="match status" value="1"/>
</dbReference>
<dbReference type="InterPro" id="IPR000182">
    <property type="entry name" value="GNAT_dom"/>
</dbReference>
<dbReference type="EMBL" id="WWCP01000002">
    <property type="protein sequence ID" value="MYM80956.1"/>
    <property type="molecule type" value="Genomic_DNA"/>
</dbReference>
<feature type="domain" description="N-acetyltransferase" evidence="1">
    <location>
        <begin position="16"/>
        <end position="165"/>
    </location>
</feature>
<dbReference type="GO" id="GO:0008999">
    <property type="term" value="F:protein-N-terminal-alanine acetyltransferase activity"/>
    <property type="evidence" value="ECO:0007669"/>
    <property type="project" value="TreeGrafter"/>
</dbReference>
<name>A0A6L8MGV2_9BURK</name>
<evidence type="ECO:0000259" key="1">
    <source>
        <dbReference type="PROSITE" id="PS51186"/>
    </source>
</evidence>
<dbReference type="Proteomes" id="UP000474565">
    <property type="component" value="Unassembled WGS sequence"/>
</dbReference>
<protein>
    <submittedName>
        <fullName evidence="2">GNAT family N-acetyltransferase</fullName>
    </submittedName>
</protein>
<gene>
    <name evidence="2" type="ORF">GTP44_03135</name>
</gene>
<evidence type="ECO:0000313" key="3">
    <source>
        <dbReference type="Proteomes" id="UP000474565"/>
    </source>
</evidence>
<keyword evidence="2" id="KW-0808">Transferase</keyword>
<dbReference type="AlphaFoldDB" id="A0A6L8MGV2"/>
<dbReference type="Gene3D" id="3.40.630.30">
    <property type="match status" value="1"/>
</dbReference>
<dbReference type="PROSITE" id="PS51186">
    <property type="entry name" value="GNAT"/>
    <property type="match status" value="1"/>
</dbReference>